<protein>
    <submittedName>
        <fullName evidence="1">Uncharacterized protein</fullName>
    </submittedName>
</protein>
<evidence type="ECO:0000313" key="2">
    <source>
        <dbReference type="Proteomes" id="UP001461498"/>
    </source>
</evidence>
<evidence type="ECO:0000313" key="1">
    <source>
        <dbReference type="EMBL" id="KAK9499338.1"/>
    </source>
</evidence>
<dbReference type="EMBL" id="JAPXFL010000011">
    <property type="protein sequence ID" value="KAK9499338.1"/>
    <property type="molecule type" value="Genomic_DNA"/>
</dbReference>
<keyword evidence="2" id="KW-1185">Reference proteome</keyword>
<gene>
    <name evidence="1" type="ORF">O3M35_002391</name>
</gene>
<dbReference type="AlphaFoldDB" id="A0AAW1CR66"/>
<comment type="caution">
    <text evidence="1">The sequence shown here is derived from an EMBL/GenBank/DDBJ whole genome shotgun (WGS) entry which is preliminary data.</text>
</comment>
<reference evidence="1 2" key="1">
    <citation type="submission" date="2022-12" db="EMBL/GenBank/DDBJ databases">
        <title>Chromosome-level genome assembly of true bugs.</title>
        <authorList>
            <person name="Ma L."/>
            <person name="Li H."/>
        </authorList>
    </citation>
    <scope>NUCLEOTIDE SEQUENCE [LARGE SCALE GENOMIC DNA]</scope>
    <source>
        <strain evidence="1">Lab_2022b</strain>
    </source>
</reference>
<proteinExistence type="predicted"/>
<name>A0AAW1CR66_9HEMI</name>
<organism evidence="1 2">
    <name type="scientific">Rhynocoris fuscipes</name>
    <dbReference type="NCBI Taxonomy" id="488301"/>
    <lineage>
        <taxon>Eukaryota</taxon>
        <taxon>Metazoa</taxon>
        <taxon>Ecdysozoa</taxon>
        <taxon>Arthropoda</taxon>
        <taxon>Hexapoda</taxon>
        <taxon>Insecta</taxon>
        <taxon>Pterygota</taxon>
        <taxon>Neoptera</taxon>
        <taxon>Paraneoptera</taxon>
        <taxon>Hemiptera</taxon>
        <taxon>Heteroptera</taxon>
        <taxon>Panheteroptera</taxon>
        <taxon>Cimicomorpha</taxon>
        <taxon>Reduviidae</taxon>
        <taxon>Harpactorinae</taxon>
        <taxon>Harpactorini</taxon>
        <taxon>Rhynocoris</taxon>
    </lineage>
</organism>
<sequence>MLYSRFLKIKLILLLLYTIIFTSLYKGIKERICKKHPEVAEKVVSIALDSADYNEGTAEAILALTLQEKPKKSKDASEVVTEAPKIIREEAEAKTEAVPISPVMVDLKTFSKRPKGKSELRQVFQKKIHINVAEDGQIKNTAFESPLLTKPQGPNTELIRGPDESLLLEDYVPWIGAQRGLAKGPNRILSAGSRGAVGPDLNIRKGPQSSLAKGSIYNNFMANNESRGFTFFELCCYHSQIGSQK</sequence>
<accession>A0AAW1CR66</accession>
<dbReference type="Proteomes" id="UP001461498">
    <property type="component" value="Unassembled WGS sequence"/>
</dbReference>